<dbReference type="EMBL" id="RQXX01000002">
    <property type="protein sequence ID" value="RVV98352.1"/>
    <property type="molecule type" value="Genomic_DNA"/>
</dbReference>
<dbReference type="GO" id="GO:0004070">
    <property type="term" value="F:aspartate carbamoyltransferase activity"/>
    <property type="evidence" value="ECO:0007669"/>
    <property type="project" value="UniProtKB-UniRule"/>
</dbReference>
<sequence length="314" mass="34405">MTFRQRHLLGIEHLGPDEITAILDLAQDYHRQNRSDDKHGTALAGLTQVNMFFENSTRTQASFELAGQRLGADVMSMQMQASSIKKGETLIDTALTLNAMRPDLLVVRHPQSGAVGLLAEKVECAVLNAGDGRHEHPTQALLDAATIRAAKGRLHRLTVAICGDIAHSRVARSNILLLNRMESRIRLIGPPTLIPAGAAEWGCEVYDDMREGLAGADVVMMLRLQKERMDGGFVPSEREYFYRYGLDAEKLAHAAPDAIVMHPGPMNRGVEIDGTLADDINRSVIRQQVEMGVAVRMAAMDLLARNLRASRAAA</sequence>
<dbReference type="InterPro" id="IPR006130">
    <property type="entry name" value="Asp/Orn_carbamoylTrfase"/>
</dbReference>
<dbReference type="InterPro" id="IPR002082">
    <property type="entry name" value="Asp_carbamoyltransf"/>
</dbReference>
<keyword evidence="4 8" id="KW-0808">Transferase</keyword>
<dbReference type="RefSeq" id="WP_127905585.1">
    <property type="nucleotide sequence ID" value="NZ_RQXX01000002.1"/>
</dbReference>
<comment type="pathway">
    <text evidence="2 8">Pyrimidine metabolism; UMP biosynthesis via de novo pathway; (S)-dihydroorotate from bicarbonate: step 2/3.</text>
</comment>
<feature type="binding site" evidence="8">
    <location>
        <position position="223"/>
    </location>
    <ligand>
        <name>L-aspartate</name>
        <dbReference type="ChEBI" id="CHEBI:29991"/>
    </ligand>
</feature>
<evidence type="ECO:0000313" key="11">
    <source>
        <dbReference type="EMBL" id="RVV98352.1"/>
    </source>
</evidence>
<evidence type="ECO:0000256" key="6">
    <source>
        <dbReference type="ARBA" id="ARBA00043884"/>
    </source>
</evidence>
<dbReference type="Gene3D" id="3.40.50.1370">
    <property type="entry name" value="Aspartate/ornithine carbamoyltransferase"/>
    <property type="match status" value="2"/>
</dbReference>
<evidence type="ECO:0000256" key="7">
    <source>
        <dbReference type="ARBA" id="ARBA00048859"/>
    </source>
</evidence>
<evidence type="ECO:0000256" key="5">
    <source>
        <dbReference type="ARBA" id="ARBA00022975"/>
    </source>
</evidence>
<protein>
    <recommendedName>
        <fullName evidence="8">Aspartate carbamoyltransferase</fullName>
        <ecNumber evidence="8">2.1.3.2</ecNumber>
    </recommendedName>
    <alternativeName>
        <fullName evidence="8">Aspartate transcarbamylase</fullName>
        <shortName evidence="8">ATCase</shortName>
    </alternativeName>
</protein>
<dbReference type="AlphaFoldDB" id="A0A438AI43"/>
<comment type="subunit">
    <text evidence="8">Heterododecamer (2C3:3R2) of six catalytic PyrB chains organized as two trimers (C3), and six regulatory PyrI chains organized as three dimers (R2).</text>
</comment>
<dbReference type="SUPFAM" id="SSF53671">
    <property type="entry name" value="Aspartate/ornithine carbamoyltransferase"/>
    <property type="match status" value="1"/>
</dbReference>
<comment type="similarity">
    <text evidence="3 8">Belongs to the aspartate/ornithine carbamoyltransferase superfamily. ATCase family.</text>
</comment>
<comment type="catalytic activity">
    <reaction evidence="7 8">
        <text>carbamoyl phosphate + L-aspartate = N-carbamoyl-L-aspartate + phosphate + H(+)</text>
        <dbReference type="Rhea" id="RHEA:20013"/>
        <dbReference type="ChEBI" id="CHEBI:15378"/>
        <dbReference type="ChEBI" id="CHEBI:29991"/>
        <dbReference type="ChEBI" id="CHEBI:32814"/>
        <dbReference type="ChEBI" id="CHEBI:43474"/>
        <dbReference type="ChEBI" id="CHEBI:58228"/>
        <dbReference type="EC" id="2.1.3.2"/>
    </reaction>
</comment>
<keyword evidence="12" id="KW-1185">Reference proteome</keyword>
<comment type="function">
    <text evidence="1">Reversibly catalyzes the transfer of the carbamoyl group from carbamoyl phosphate (CP) to the N(epsilon) atom of ornithine (ORN) to produce L-citrulline.</text>
</comment>
<feature type="binding site" evidence="8">
    <location>
        <position position="108"/>
    </location>
    <ligand>
        <name>carbamoyl phosphate</name>
        <dbReference type="ChEBI" id="CHEBI:58228"/>
    </ligand>
</feature>
<evidence type="ECO:0000259" key="10">
    <source>
        <dbReference type="Pfam" id="PF02729"/>
    </source>
</evidence>
<evidence type="ECO:0000256" key="1">
    <source>
        <dbReference type="ARBA" id="ARBA00003822"/>
    </source>
</evidence>
<evidence type="ECO:0000256" key="3">
    <source>
        <dbReference type="ARBA" id="ARBA00008896"/>
    </source>
</evidence>
<dbReference type="FunFam" id="3.40.50.1370:FF:000007">
    <property type="entry name" value="Aspartate carbamoyltransferase"/>
    <property type="match status" value="1"/>
</dbReference>
<feature type="binding site" evidence="8">
    <location>
        <position position="265"/>
    </location>
    <ligand>
        <name>carbamoyl phosphate</name>
        <dbReference type="ChEBI" id="CHEBI:58228"/>
    </ligand>
</feature>
<comment type="caution">
    <text evidence="11">The sequence shown here is derived from an EMBL/GenBank/DDBJ whole genome shotgun (WGS) entry which is preliminary data.</text>
</comment>
<evidence type="ECO:0000313" key="12">
    <source>
        <dbReference type="Proteomes" id="UP000285908"/>
    </source>
</evidence>
<feature type="binding site" evidence="8">
    <location>
        <position position="58"/>
    </location>
    <ligand>
        <name>carbamoyl phosphate</name>
        <dbReference type="ChEBI" id="CHEBI:58228"/>
    </ligand>
</feature>
<dbReference type="UniPathway" id="UPA00070">
    <property type="reaction ID" value="UER00116"/>
</dbReference>
<feature type="binding site" evidence="8">
    <location>
        <position position="86"/>
    </location>
    <ligand>
        <name>L-aspartate</name>
        <dbReference type="ChEBI" id="CHEBI:29991"/>
    </ligand>
</feature>
<feature type="binding site" evidence="8">
    <location>
        <position position="136"/>
    </location>
    <ligand>
        <name>carbamoyl phosphate</name>
        <dbReference type="ChEBI" id="CHEBI:58228"/>
    </ligand>
</feature>
<organism evidence="11 12">
    <name type="scientific">Mesobaculum littorinae</name>
    <dbReference type="NCBI Taxonomy" id="2486419"/>
    <lineage>
        <taxon>Bacteria</taxon>
        <taxon>Pseudomonadati</taxon>
        <taxon>Pseudomonadota</taxon>
        <taxon>Alphaproteobacteria</taxon>
        <taxon>Rhodobacterales</taxon>
        <taxon>Roseobacteraceae</taxon>
        <taxon>Mesobaculum</taxon>
    </lineage>
</organism>
<dbReference type="GO" id="GO:0006207">
    <property type="term" value="P:'de novo' pyrimidine nucleobase biosynthetic process"/>
    <property type="evidence" value="ECO:0007669"/>
    <property type="project" value="InterPro"/>
</dbReference>
<dbReference type="PANTHER" id="PTHR45753:SF6">
    <property type="entry name" value="ASPARTATE CARBAMOYLTRANSFERASE"/>
    <property type="match status" value="1"/>
</dbReference>
<feature type="domain" description="Aspartate/ornithine carbamoyltransferase Asp/Orn-binding" evidence="9">
    <location>
        <begin position="157"/>
        <end position="302"/>
    </location>
</feature>
<name>A0A438AI43_9RHOB</name>
<dbReference type="Pfam" id="PF02729">
    <property type="entry name" value="OTCace_N"/>
    <property type="match status" value="1"/>
</dbReference>
<dbReference type="NCBIfam" id="NF002032">
    <property type="entry name" value="PRK00856.1"/>
    <property type="match status" value="1"/>
</dbReference>
<dbReference type="InterPro" id="IPR006132">
    <property type="entry name" value="Asp/Orn_carbamoyltranf_P-bd"/>
</dbReference>
<dbReference type="Proteomes" id="UP000285908">
    <property type="component" value="Unassembled WGS sequence"/>
</dbReference>
<dbReference type="GO" id="GO:0006520">
    <property type="term" value="P:amino acid metabolic process"/>
    <property type="evidence" value="ECO:0007669"/>
    <property type="project" value="InterPro"/>
</dbReference>
<evidence type="ECO:0000256" key="2">
    <source>
        <dbReference type="ARBA" id="ARBA00004852"/>
    </source>
</evidence>
<feature type="domain" description="Aspartate/ornithine carbamoyltransferase carbamoyl-P binding" evidence="10">
    <location>
        <begin position="6"/>
        <end position="148"/>
    </location>
</feature>
<dbReference type="NCBIfam" id="TIGR00670">
    <property type="entry name" value="asp_carb_tr"/>
    <property type="match status" value="1"/>
</dbReference>
<dbReference type="GO" id="GO:0044205">
    <property type="term" value="P:'de novo' UMP biosynthetic process"/>
    <property type="evidence" value="ECO:0007669"/>
    <property type="project" value="UniProtKB-UniRule"/>
</dbReference>
<dbReference type="PRINTS" id="PR00100">
    <property type="entry name" value="AOTCASE"/>
</dbReference>
<accession>A0A438AI43</accession>
<keyword evidence="5 8" id="KW-0665">Pyrimidine biosynthesis</keyword>
<proteinExistence type="inferred from homology"/>
<reference evidence="11 12" key="1">
    <citation type="submission" date="2018-11" db="EMBL/GenBank/DDBJ databases">
        <title>Mesobaculum littorinae gen. nov., sp. nov., isolated from Littorina scabra that represents a novel genus of the order Rhodobacteraceae.</title>
        <authorList>
            <person name="Li F."/>
        </authorList>
    </citation>
    <scope>NUCLEOTIDE SEQUENCE [LARGE SCALE GENOMIC DNA]</scope>
    <source>
        <strain evidence="11 12">M0103</strain>
    </source>
</reference>
<feature type="binding site" evidence="8">
    <location>
        <position position="59"/>
    </location>
    <ligand>
        <name>carbamoyl phosphate</name>
        <dbReference type="ChEBI" id="CHEBI:58228"/>
    </ligand>
</feature>
<evidence type="ECO:0000259" key="9">
    <source>
        <dbReference type="Pfam" id="PF00185"/>
    </source>
</evidence>
<dbReference type="PRINTS" id="PR00101">
    <property type="entry name" value="ATCASE"/>
</dbReference>
<dbReference type="InterPro" id="IPR006131">
    <property type="entry name" value="Asp_carbamoyltransf_Asp/Orn-bd"/>
</dbReference>
<dbReference type="PANTHER" id="PTHR45753">
    <property type="entry name" value="ORNITHINE CARBAMOYLTRANSFERASE, MITOCHONDRIAL"/>
    <property type="match status" value="1"/>
</dbReference>
<dbReference type="EC" id="2.1.3.2" evidence="8"/>
<comment type="function">
    <text evidence="6 8">Catalyzes the condensation of carbamoyl phosphate and aspartate to form carbamoyl aspartate and inorganic phosphate, the committed step in the de novo pyrimidine nucleotide biosynthesis pathway.</text>
</comment>
<dbReference type="InterPro" id="IPR036901">
    <property type="entry name" value="Asp/Orn_carbamoylTrfase_sf"/>
</dbReference>
<evidence type="ECO:0000256" key="4">
    <source>
        <dbReference type="ARBA" id="ARBA00022679"/>
    </source>
</evidence>
<evidence type="ECO:0000256" key="8">
    <source>
        <dbReference type="HAMAP-Rule" id="MF_00001"/>
    </source>
</evidence>
<dbReference type="PROSITE" id="PS00097">
    <property type="entry name" value="CARBAMOYLTRANSFERASE"/>
    <property type="match status" value="1"/>
</dbReference>
<dbReference type="HAMAP" id="MF_00001">
    <property type="entry name" value="Asp_carb_tr"/>
    <property type="match status" value="1"/>
</dbReference>
<gene>
    <name evidence="8" type="primary">pyrB</name>
    <name evidence="11" type="ORF">EKE94_05350</name>
</gene>
<feature type="binding site" evidence="8">
    <location>
        <position position="139"/>
    </location>
    <ligand>
        <name>carbamoyl phosphate</name>
        <dbReference type="ChEBI" id="CHEBI:58228"/>
    </ligand>
</feature>
<feature type="binding site" evidence="8">
    <location>
        <position position="264"/>
    </location>
    <ligand>
        <name>carbamoyl phosphate</name>
        <dbReference type="ChEBI" id="CHEBI:58228"/>
    </ligand>
</feature>
<dbReference type="Pfam" id="PF00185">
    <property type="entry name" value="OTCace"/>
    <property type="match status" value="1"/>
</dbReference>
<dbReference type="GO" id="GO:0016597">
    <property type="term" value="F:amino acid binding"/>
    <property type="evidence" value="ECO:0007669"/>
    <property type="project" value="InterPro"/>
</dbReference>
<dbReference type="GO" id="GO:0005829">
    <property type="term" value="C:cytosol"/>
    <property type="evidence" value="ECO:0007669"/>
    <property type="project" value="TreeGrafter"/>
</dbReference>
<feature type="binding site" evidence="8">
    <location>
        <position position="169"/>
    </location>
    <ligand>
        <name>L-aspartate</name>
        <dbReference type="ChEBI" id="CHEBI:29991"/>
    </ligand>
</feature>
<dbReference type="OrthoDB" id="9774690at2"/>